<evidence type="ECO:0000313" key="3">
    <source>
        <dbReference type="Proteomes" id="UP000019118"/>
    </source>
</evidence>
<feature type="compositionally biased region" description="Basic and acidic residues" evidence="1">
    <location>
        <begin position="417"/>
        <end position="434"/>
    </location>
</feature>
<reference evidence="3" key="1">
    <citation type="journal article" date="2013" name="Genome Biol.">
        <title>Draft genome of the mountain pine beetle, Dendroctonus ponderosae Hopkins, a major forest pest.</title>
        <authorList>
            <person name="Keeling C.I."/>
            <person name="Yuen M.M."/>
            <person name="Liao N.Y."/>
            <person name="Docking T.R."/>
            <person name="Chan S.K."/>
            <person name="Taylor G.A."/>
            <person name="Palmquist D.L."/>
            <person name="Jackman S.D."/>
            <person name="Nguyen A."/>
            <person name="Li M."/>
            <person name="Henderson H."/>
            <person name="Janes J.K."/>
            <person name="Zhao Y."/>
            <person name="Pandoh P."/>
            <person name="Moore R."/>
            <person name="Sperling F.A."/>
            <person name="Huber D.P."/>
            <person name="Birol I."/>
            <person name="Jones S.J."/>
            <person name="Bohlmann J."/>
        </authorList>
    </citation>
    <scope>NUCLEOTIDE SEQUENCE</scope>
</reference>
<dbReference type="AlphaFoldDB" id="A0AAR5Q1W0"/>
<keyword evidence="3" id="KW-1185">Reference proteome</keyword>
<evidence type="ECO:0000256" key="1">
    <source>
        <dbReference type="SAM" id="MobiDB-lite"/>
    </source>
</evidence>
<evidence type="ECO:0000313" key="2">
    <source>
        <dbReference type="EnsemblMetazoa" id="XP_019767219.1"/>
    </source>
</evidence>
<feature type="compositionally biased region" description="Basic and acidic residues" evidence="1">
    <location>
        <begin position="473"/>
        <end position="490"/>
    </location>
</feature>
<feature type="compositionally biased region" description="Basic residues" evidence="1">
    <location>
        <begin position="701"/>
        <end position="711"/>
    </location>
</feature>
<proteinExistence type="predicted"/>
<protein>
    <recommendedName>
        <fullName evidence="4">PP1-binding domain-containing protein</fullName>
    </recommendedName>
</protein>
<feature type="region of interest" description="Disordered" evidence="1">
    <location>
        <begin position="233"/>
        <end position="261"/>
    </location>
</feature>
<feature type="region of interest" description="Disordered" evidence="1">
    <location>
        <begin position="372"/>
        <end position="571"/>
    </location>
</feature>
<organism evidence="2 3">
    <name type="scientific">Dendroctonus ponderosae</name>
    <name type="common">Mountain pine beetle</name>
    <dbReference type="NCBI Taxonomy" id="77166"/>
    <lineage>
        <taxon>Eukaryota</taxon>
        <taxon>Metazoa</taxon>
        <taxon>Ecdysozoa</taxon>
        <taxon>Arthropoda</taxon>
        <taxon>Hexapoda</taxon>
        <taxon>Insecta</taxon>
        <taxon>Pterygota</taxon>
        <taxon>Neoptera</taxon>
        <taxon>Endopterygota</taxon>
        <taxon>Coleoptera</taxon>
        <taxon>Polyphaga</taxon>
        <taxon>Cucujiformia</taxon>
        <taxon>Curculionidae</taxon>
        <taxon>Scolytinae</taxon>
        <taxon>Dendroctonus</taxon>
    </lineage>
</organism>
<accession>A0AAR5Q1W0</accession>
<dbReference type="Proteomes" id="UP000019118">
    <property type="component" value="Unassembled WGS sequence"/>
</dbReference>
<feature type="region of interest" description="Disordered" evidence="1">
    <location>
        <begin position="622"/>
        <end position="762"/>
    </location>
</feature>
<name>A0AAR5Q1W0_DENPD</name>
<dbReference type="EnsemblMetazoa" id="XM_019911660.1">
    <property type="protein sequence ID" value="XP_019767219.1"/>
    <property type="gene ID" value="LOC109542436"/>
</dbReference>
<feature type="compositionally biased region" description="Basic residues" evidence="1">
    <location>
        <begin position="630"/>
        <end position="641"/>
    </location>
</feature>
<feature type="compositionally biased region" description="Basic and acidic residues" evidence="1">
    <location>
        <begin position="526"/>
        <end position="547"/>
    </location>
</feature>
<feature type="region of interest" description="Disordered" evidence="1">
    <location>
        <begin position="112"/>
        <end position="139"/>
    </location>
</feature>
<sequence length="762" mass="83944">MAVASITDSSQDTYDSFMVENVMTMDNSAQDVQEISNLPAEFIAEDTNIEEIAGNNKTGEDAALVIPAVVDEPSEDAVHCEDKPLHKSTDIEEQVAAEIPSMTLNEKNILAADSATDSPAGRQLVEEKPSRNRSKRSTKISEPLTINVEEVEKKEKVYSPKITIKPLKVPDEEVSTTSEADASKGSLKMTITKQSDKMHSILKLYNPEEEQDMLSQTQEELIPKLIIKPKLQQVEQQHSPKMTTRSAKVCSPTSTRCSSPRITIKPVTKPAEAKLDVLSPLKITIKPVIKPDDASRKHSPKAVKDADQLKNYNLKITIKPIPRPVEEKEDLRPSTPKLIIKPIPKPVEGLAKEELPVCTPKLTIRALKRPLEETDLDNEPERSSPKITIKPLVKPAEHDSAHQSIQTTPKIKIRPVRTHDDGDLSNEVDREEVSPKISIKPLVKPPDIEPDDDEEVKERIVLKINKGNLPLNKESKKREHPDEDKGEKVGIKLKFSTTGGHTHIVQEKEDGSKRQRKDSGYLSSAAKKEAEENSHKRPIEDKLPEKSKRLRSALTPDNLAESCAADKLDPKISYPLAGISEDRSQVSKNSLHSETPDISKIAALAAQTTHIEAPSVVTVGIATPTVTPGPKKRGRPRKVPLKFREDSDATISSPITPQTTPSSDPLTPVGSESLIVEPTSSGGRPKRSCRGQNVMATLGIKPRKPRGRGRGSKVNMGDRGPQTPVCQVSVEITAEVPAKPDKVKNKSKRKKKKVAGDRIRRE</sequence>
<feature type="compositionally biased region" description="Low complexity" evidence="1">
    <location>
        <begin position="650"/>
        <end position="665"/>
    </location>
</feature>
<reference evidence="2" key="2">
    <citation type="submission" date="2024-08" db="UniProtKB">
        <authorList>
            <consortium name="EnsemblMetazoa"/>
        </authorList>
    </citation>
    <scope>IDENTIFICATION</scope>
</reference>
<feature type="compositionally biased region" description="Basic and acidic residues" evidence="1">
    <location>
        <begin position="504"/>
        <end position="519"/>
    </location>
</feature>
<evidence type="ECO:0008006" key="4">
    <source>
        <dbReference type="Google" id="ProtNLM"/>
    </source>
</evidence>